<dbReference type="AlphaFoldDB" id="X1MPR3"/>
<feature type="non-terminal residue" evidence="1">
    <location>
        <position position="43"/>
    </location>
</feature>
<dbReference type="EMBL" id="BARV01029669">
    <property type="protein sequence ID" value="GAI33323.1"/>
    <property type="molecule type" value="Genomic_DNA"/>
</dbReference>
<organism evidence="1">
    <name type="scientific">marine sediment metagenome</name>
    <dbReference type="NCBI Taxonomy" id="412755"/>
    <lineage>
        <taxon>unclassified sequences</taxon>
        <taxon>metagenomes</taxon>
        <taxon>ecological metagenomes</taxon>
    </lineage>
</organism>
<sequence length="43" mass="5170">MGEMPKKTEGIITKTRRYENTKGTEMFHGVNRAQRLWLIEDFR</sequence>
<protein>
    <submittedName>
        <fullName evidence="1">Uncharacterized protein</fullName>
    </submittedName>
</protein>
<reference evidence="1" key="1">
    <citation type="journal article" date="2014" name="Front. Microbiol.">
        <title>High frequency of phylogenetically diverse reductive dehalogenase-homologous genes in deep subseafloor sedimentary metagenomes.</title>
        <authorList>
            <person name="Kawai M."/>
            <person name="Futagami T."/>
            <person name="Toyoda A."/>
            <person name="Takaki Y."/>
            <person name="Nishi S."/>
            <person name="Hori S."/>
            <person name="Arai W."/>
            <person name="Tsubouchi T."/>
            <person name="Morono Y."/>
            <person name="Uchiyama I."/>
            <person name="Ito T."/>
            <person name="Fujiyama A."/>
            <person name="Inagaki F."/>
            <person name="Takami H."/>
        </authorList>
    </citation>
    <scope>NUCLEOTIDE SEQUENCE</scope>
    <source>
        <strain evidence="1">Expedition CK06-06</strain>
    </source>
</reference>
<gene>
    <name evidence="1" type="ORF">S06H3_47254</name>
</gene>
<accession>X1MPR3</accession>
<evidence type="ECO:0000313" key="1">
    <source>
        <dbReference type="EMBL" id="GAI33323.1"/>
    </source>
</evidence>
<proteinExistence type="predicted"/>
<name>X1MPR3_9ZZZZ</name>
<comment type="caution">
    <text evidence="1">The sequence shown here is derived from an EMBL/GenBank/DDBJ whole genome shotgun (WGS) entry which is preliminary data.</text>
</comment>